<dbReference type="PANTHER" id="PTHR43143:SF1">
    <property type="entry name" value="SERINE_THREONINE-PROTEIN PHOSPHATASE CPPED1"/>
    <property type="match status" value="1"/>
</dbReference>
<dbReference type="InterPro" id="IPR004843">
    <property type="entry name" value="Calcineurin-like_PHP"/>
</dbReference>
<proteinExistence type="predicted"/>
<gene>
    <name evidence="3" type="ORF">HY076_07880</name>
</gene>
<comment type="caution">
    <text evidence="3">The sequence shown here is derived from an EMBL/GenBank/DDBJ whole genome shotgun (WGS) entry which is preliminary data.</text>
</comment>
<reference evidence="3" key="1">
    <citation type="submission" date="2020-07" db="EMBL/GenBank/DDBJ databases">
        <title>Huge and variable diversity of episymbiotic CPR bacteria and DPANN archaea in groundwater ecosystems.</title>
        <authorList>
            <person name="He C.Y."/>
            <person name="Keren R."/>
            <person name="Whittaker M."/>
            <person name="Farag I.F."/>
            <person name="Doudna J."/>
            <person name="Cate J.H.D."/>
            <person name="Banfield J.F."/>
        </authorList>
    </citation>
    <scope>NUCLEOTIDE SEQUENCE</scope>
    <source>
        <strain evidence="3">NC_groundwater_928_Pr1_S-0.2um_72_17</strain>
    </source>
</reference>
<protein>
    <submittedName>
        <fullName evidence="3">Metallophosphoesterase</fullName>
    </submittedName>
</protein>
<organism evidence="3 4">
    <name type="scientific">Eiseniibacteriota bacterium</name>
    <dbReference type="NCBI Taxonomy" id="2212470"/>
    <lineage>
        <taxon>Bacteria</taxon>
        <taxon>Candidatus Eiseniibacteriota</taxon>
    </lineage>
</organism>
<dbReference type="PANTHER" id="PTHR43143">
    <property type="entry name" value="METALLOPHOSPHOESTERASE, CALCINEURIN SUPERFAMILY"/>
    <property type="match status" value="1"/>
</dbReference>
<dbReference type="InterPro" id="IPR029052">
    <property type="entry name" value="Metallo-depent_PP-like"/>
</dbReference>
<evidence type="ECO:0000256" key="1">
    <source>
        <dbReference type="SAM" id="SignalP"/>
    </source>
</evidence>
<evidence type="ECO:0000313" key="4">
    <source>
        <dbReference type="Proteomes" id="UP000807850"/>
    </source>
</evidence>
<dbReference type="AlphaFoldDB" id="A0A9D6L7H8"/>
<dbReference type="Proteomes" id="UP000807850">
    <property type="component" value="Unassembled WGS sequence"/>
</dbReference>
<dbReference type="EMBL" id="JACQAY010000259">
    <property type="protein sequence ID" value="MBI3540176.1"/>
    <property type="molecule type" value="Genomic_DNA"/>
</dbReference>
<evidence type="ECO:0000259" key="2">
    <source>
        <dbReference type="Pfam" id="PF00149"/>
    </source>
</evidence>
<dbReference type="GO" id="GO:0016787">
    <property type="term" value="F:hydrolase activity"/>
    <property type="evidence" value="ECO:0007669"/>
    <property type="project" value="InterPro"/>
</dbReference>
<feature type="chain" id="PRO_5038888588" evidence="1">
    <location>
        <begin position="24"/>
        <end position="607"/>
    </location>
</feature>
<dbReference type="Pfam" id="PF00149">
    <property type="entry name" value="Metallophos"/>
    <property type="match status" value="1"/>
</dbReference>
<dbReference type="SUPFAM" id="SSF56300">
    <property type="entry name" value="Metallo-dependent phosphatases"/>
    <property type="match status" value="1"/>
</dbReference>
<feature type="signal peptide" evidence="1">
    <location>
        <begin position="1"/>
        <end position="23"/>
    </location>
</feature>
<dbReference type="Gene3D" id="3.60.21.10">
    <property type="match status" value="1"/>
</dbReference>
<name>A0A9D6L7H8_UNCEI</name>
<dbReference type="InterPro" id="IPR051918">
    <property type="entry name" value="STPP_CPPED1"/>
</dbReference>
<accession>A0A9D6L7H8</accession>
<sequence>MRLPRSIALATFALLLVPAAAHAYTYGDTLTTIWRPLPNLPTIARPGDVITVWADAPSTVTGWNAALQFAALTVPLSPSGGGYQATKSRWELQFTVPLGTPEELYDLSLTSNNTLPDIARTCVKVIPQIRTDYYFAQISDTHLPEHTFSSNGSINTADTTGMGDFDAVIGDLNVIHPEFIIHTGDLVNEGELEEYLGMYEMGRGGAMLSRLFSPTFVITGNHDIGGWEATPPPDGTSRKNWWRYFGWKYLLSPPAGDPWHSQDYSFDYGLLHMIGMESYINNGSYDSYMTNIWGAQSMTAEQMNWLAQDVAAVPSGHVKLAFFHYDFGGTLSNGSPAANFTQFNNPAALGLDGVFWGHNHVVAESSPAQLAAHPFNIGAQSVIYSSTAGGRTFRMFRVSSNGATVVPGIMHHSGGNSPPTSIDSLTIAWNDVNDGTRLLQTATVINHYGETWEHARLRFVMVNHDSAYAATGGTVGQVIVEGGRANVYVDCILPAGGTTVVTVSPTAPTAVGLDRANTGLPRLDAPTPDPWRAGGPLTLNFTLAKPGHVRLTLLDAQGRRAADIASLEAGAGPHTVLWSAGHLASGVYLIRLETAAGTRSRKVTLTH</sequence>
<evidence type="ECO:0000313" key="3">
    <source>
        <dbReference type="EMBL" id="MBI3540176.1"/>
    </source>
</evidence>
<keyword evidence="1" id="KW-0732">Signal</keyword>
<feature type="domain" description="Calcineurin-like phosphoesterase" evidence="2">
    <location>
        <begin position="135"/>
        <end position="361"/>
    </location>
</feature>